<keyword evidence="3" id="KW-1185">Reference proteome</keyword>
<dbReference type="AlphaFoldDB" id="A0A291QVW1"/>
<dbReference type="GO" id="GO:0016787">
    <property type="term" value="F:hydrolase activity"/>
    <property type="evidence" value="ECO:0007669"/>
    <property type="project" value="InterPro"/>
</dbReference>
<gene>
    <name evidence="2" type="ORF">COR50_13020</name>
</gene>
<dbReference type="OrthoDB" id="9787527at2"/>
<sequence length="262" mass="30228">MKKYLCYLLAGCLFTACQNSGSKTGHAEWQYLFNGKDLNDWIVKIHHHETGDNYGQTFRVQDSMLLVRYDQYDHFNEQFGHIYYKTPFSRYHLKFEYRFTGKWRQDAPGYTILNSGVMYHSQDPRTMPKEQDWPISVEMQLLGGLDDGQPRPTGNMCSPGTHVVYEGKLDQRHCIDSHSKTYRGDQWVKAELIVYGDSLVQHIINGDTVLQYSQPQIGGAVVNRYDSTQKIDGKILSSGYIAFQSEGQPIDFKNIMIKDLSK</sequence>
<protein>
    <recommendedName>
        <fullName evidence="1">3-keto-alpha-glucoside-1,2-lyase/3-keto-2-hydroxy-glucal hydratase domain-containing protein</fullName>
    </recommendedName>
</protein>
<dbReference type="PROSITE" id="PS51257">
    <property type="entry name" value="PROKAR_LIPOPROTEIN"/>
    <property type="match status" value="1"/>
</dbReference>
<dbReference type="Pfam" id="PF06439">
    <property type="entry name" value="3keto-disac_hyd"/>
    <property type="match status" value="1"/>
</dbReference>
<organism evidence="2 3">
    <name type="scientific">Chitinophaga caeni</name>
    <dbReference type="NCBI Taxonomy" id="2029983"/>
    <lineage>
        <taxon>Bacteria</taxon>
        <taxon>Pseudomonadati</taxon>
        <taxon>Bacteroidota</taxon>
        <taxon>Chitinophagia</taxon>
        <taxon>Chitinophagales</taxon>
        <taxon>Chitinophagaceae</taxon>
        <taxon>Chitinophaga</taxon>
    </lineage>
</organism>
<evidence type="ECO:0000259" key="1">
    <source>
        <dbReference type="Pfam" id="PF06439"/>
    </source>
</evidence>
<dbReference type="Proteomes" id="UP000220133">
    <property type="component" value="Chromosome"/>
</dbReference>
<dbReference type="EMBL" id="CP023777">
    <property type="protein sequence ID" value="ATL48012.1"/>
    <property type="molecule type" value="Genomic_DNA"/>
</dbReference>
<dbReference type="KEGG" id="cbae:COR50_13020"/>
<proteinExistence type="predicted"/>
<name>A0A291QVW1_9BACT</name>
<dbReference type="Gene3D" id="2.60.120.560">
    <property type="entry name" value="Exo-inulinase, domain 1"/>
    <property type="match status" value="1"/>
</dbReference>
<accession>A0A291QVW1</accession>
<feature type="domain" description="3-keto-alpha-glucoside-1,2-lyase/3-keto-2-hydroxy-glucal hydratase" evidence="1">
    <location>
        <begin position="28"/>
        <end position="258"/>
    </location>
</feature>
<evidence type="ECO:0000313" key="3">
    <source>
        <dbReference type="Proteomes" id="UP000220133"/>
    </source>
</evidence>
<reference evidence="2 3" key="1">
    <citation type="submission" date="2017-10" db="EMBL/GenBank/DDBJ databases">
        <title>Paenichitinophaga pekingensis gen. nov., sp. nov., isolated from activated sludge.</title>
        <authorList>
            <person name="Jin D."/>
            <person name="Kong X."/>
            <person name="Deng Y."/>
            <person name="Bai Z."/>
        </authorList>
    </citation>
    <scope>NUCLEOTIDE SEQUENCE [LARGE SCALE GENOMIC DNA]</scope>
    <source>
        <strain evidence="2 3">13</strain>
    </source>
</reference>
<evidence type="ECO:0000313" key="2">
    <source>
        <dbReference type="EMBL" id="ATL48012.1"/>
    </source>
</evidence>
<dbReference type="InterPro" id="IPR010496">
    <property type="entry name" value="AL/BT2_dom"/>
</dbReference>
<dbReference type="RefSeq" id="WP_098194389.1">
    <property type="nucleotide sequence ID" value="NZ_CP023777.1"/>
</dbReference>